<name>A0A645HWP1_9ZZZZ</name>
<reference evidence="1" key="1">
    <citation type="submission" date="2019-08" db="EMBL/GenBank/DDBJ databases">
        <authorList>
            <person name="Kucharzyk K."/>
            <person name="Murdoch R.W."/>
            <person name="Higgins S."/>
            <person name="Loffler F."/>
        </authorList>
    </citation>
    <scope>NUCLEOTIDE SEQUENCE</scope>
</reference>
<accession>A0A645HWP1</accession>
<sequence>MCFVCFPAEVEPREAHPFAGDHHLKRIGLEGPLEQSLLGFHHLDEYAQLIIGEVSPGQVDGELVGLLDSVALVAAVFQMFQQLPHRRIIHALGNAELAAAVQDAIPDLIVAGGVHHVPREGVQGVCDIVSQFLALLGVDLVGDDHPHKRTSILIASIILGSPVLQSA</sequence>
<organism evidence="1">
    <name type="scientific">bioreactor metagenome</name>
    <dbReference type="NCBI Taxonomy" id="1076179"/>
    <lineage>
        <taxon>unclassified sequences</taxon>
        <taxon>metagenomes</taxon>
        <taxon>ecological metagenomes</taxon>
    </lineage>
</organism>
<protein>
    <submittedName>
        <fullName evidence="1">Uncharacterized protein</fullName>
    </submittedName>
</protein>
<comment type="caution">
    <text evidence="1">The sequence shown here is derived from an EMBL/GenBank/DDBJ whole genome shotgun (WGS) entry which is preliminary data.</text>
</comment>
<dbReference type="EMBL" id="VSSQ01095758">
    <property type="protein sequence ID" value="MPN39753.1"/>
    <property type="molecule type" value="Genomic_DNA"/>
</dbReference>
<evidence type="ECO:0000313" key="1">
    <source>
        <dbReference type="EMBL" id="MPN39753.1"/>
    </source>
</evidence>
<dbReference type="AlphaFoldDB" id="A0A645HWP1"/>
<gene>
    <name evidence="1" type="ORF">SDC9_187282</name>
</gene>
<proteinExistence type="predicted"/>